<evidence type="ECO:0000256" key="1">
    <source>
        <dbReference type="SAM" id="SignalP"/>
    </source>
</evidence>
<feature type="signal peptide" evidence="1">
    <location>
        <begin position="1"/>
        <end position="21"/>
    </location>
</feature>
<reference evidence="2 3" key="1">
    <citation type="submission" date="2023-11" db="EMBL/GenBank/DDBJ databases">
        <authorList>
            <person name="Okamura Y."/>
        </authorList>
    </citation>
    <scope>NUCLEOTIDE SEQUENCE [LARGE SCALE GENOMIC DNA]</scope>
</reference>
<proteinExistence type="predicted"/>
<name>A0AAV1K467_9NEOP</name>
<accession>A0AAV1K467</accession>
<keyword evidence="3" id="KW-1185">Reference proteome</keyword>
<gene>
    <name evidence="2" type="ORF">LNINA_LOCUS14185</name>
</gene>
<sequence>MIKHCLCTVLVLMYCVSYCDGQVFSFRNYETASTEPPLPFPACRADNIECLRRGLRTFFFLMDSRHLGMTPVDPLILNSVAVSVPEEQMSFLLRKVNVTGARWTKLIDRKFHVNNGKNSVRFKSDLHVIGEMIMTLAGRSDPFVSLITIDINDVESNITYAWTGQRGYDNEDYILIGQERVAVRNTRTPSFFLQPTFNETNTDTEGGTQDSYMMERILLSKSAILDHLANEVTVALMHTVVDNFRLFANQIAVKNYYIYNS</sequence>
<comment type="caution">
    <text evidence="2">The sequence shown here is derived from an EMBL/GenBank/DDBJ whole genome shotgun (WGS) entry which is preliminary data.</text>
</comment>
<dbReference type="EMBL" id="CAVLEF010000280">
    <property type="protein sequence ID" value="CAK1555364.1"/>
    <property type="molecule type" value="Genomic_DNA"/>
</dbReference>
<keyword evidence="1" id="KW-0732">Signal</keyword>
<dbReference type="Gene3D" id="3.15.10.30">
    <property type="entry name" value="Haemolymph juvenile hormone binding protein"/>
    <property type="match status" value="1"/>
</dbReference>
<evidence type="ECO:0000313" key="2">
    <source>
        <dbReference type="EMBL" id="CAK1555364.1"/>
    </source>
</evidence>
<dbReference type="InterPro" id="IPR038606">
    <property type="entry name" value="To_sf"/>
</dbReference>
<feature type="chain" id="PRO_5043584085" evidence="1">
    <location>
        <begin position="22"/>
        <end position="261"/>
    </location>
</feature>
<organism evidence="2 3">
    <name type="scientific">Leptosia nina</name>
    <dbReference type="NCBI Taxonomy" id="320188"/>
    <lineage>
        <taxon>Eukaryota</taxon>
        <taxon>Metazoa</taxon>
        <taxon>Ecdysozoa</taxon>
        <taxon>Arthropoda</taxon>
        <taxon>Hexapoda</taxon>
        <taxon>Insecta</taxon>
        <taxon>Pterygota</taxon>
        <taxon>Neoptera</taxon>
        <taxon>Endopterygota</taxon>
        <taxon>Lepidoptera</taxon>
        <taxon>Glossata</taxon>
        <taxon>Ditrysia</taxon>
        <taxon>Papilionoidea</taxon>
        <taxon>Pieridae</taxon>
        <taxon>Pierinae</taxon>
        <taxon>Leptosia</taxon>
    </lineage>
</organism>
<evidence type="ECO:0000313" key="3">
    <source>
        <dbReference type="Proteomes" id="UP001497472"/>
    </source>
</evidence>
<protein>
    <submittedName>
        <fullName evidence="2">Uncharacterized protein</fullName>
    </submittedName>
</protein>
<dbReference type="AlphaFoldDB" id="A0AAV1K467"/>
<dbReference type="Proteomes" id="UP001497472">
    <property type="component" value="Unassembled WGS sequence"/>
</dbReference>